<protein>
    <submittedName>
        <fullName evidence="5">Soluble lytic murein transglycosylase</fullName>
        <ecNumber evidence="5">4.2.2.-</ecNumber>
    </submittedName>
</protein>
<dbReference type="PANTHER" id="PTHR37423">
    <property type="entry name" value="SOLUBLE LYTIC MUREIN TRANSGLYCOSYLASE-RELATED"/>
    <property type="match status" value="1"/>
</dbReference>
<dbReference type="Gene3D" id="1.10.530.10">
    <property type="match status" value="1"/>
</dbReference>
<dbReference type="CDD" id="cd00254">
    <property type="entry name" value="LT-like"/>
    <property type="match status" value="1"/>
</dbReference>
<keyword evidence="3" id="KW-0732">Signal</keyword>
<gene>
    <name evidence="5" type="primary">slt_1</name>
    <name evidence="5" type="ORF">BOA8489_00806</name>
</gene>
<dbReference type="EMBL" id="FXXQ01000002">
    <property type="protein sequence ID" value="SMX22708.1"/>
    <property type="molecule type" value="Genomic_DNA"/>
</dbReference>
<reference evidence="5 6" key="1">
    <citation type="submission" date="2017-05" db="EMBL/GenBank/DDBJ databases">
        <authorList>
            <person name="Song R."/>
            <person name="Chenine A.L."/>
            <person name="Ruprecht R.M."/>
        </authorList>
    </citation>
    <scope>NUCLEOTIDE SEQUENCE [LARGE SCALE GENOMIC DNA]</scope>
    <source>
        <strain evidence="5 6">CECT 8489</strain>
    </source>
</reference>
<dbReference type="PANTHER" id="PTHR37423:SF2">
    <property type="entry name" value="MEMBRANE-BOUND LYTIC MUREIN TRANSGLYCOSYLASE C"/>
    <property type="match status" value="1"/>
</dbReference>
<evidence type="ECO:0000313" key="6">
    <source>
        <dbReference type="Proteomes" id="UP000201838"/>
    </source>
</evidence>
<sequence length="292" mass="30976">MNLLYISQIFICAAVAVMGFTSPALAQTGQAGGDFTFKRVGVPQNNGGSRITVQIDPNQEVFRITPGEVPRRPGDPRPAAATQIPAGLIPADVVDFSWYWQAVSPAVNANPADRFQDALIAVQRGATKIGTPRLQTLKSISERHGIDILTSTIGTEVSPALVLAVIAIESAGRIDAESHAGAQGLMQLMPATAARFGVDDSFEPRANIRGGVAYLDWLLKRFDRDPVMTLAAYNSGEGAVDKHEGVPPFAETRAYVPKVLAAWNVARGLCLTPPELVTDGCVFVGPSVVSSN</sequence>
<evidence type="ECO:0000256" key="3">
    <source>
        <dbReference type="SAM" id="SignalP"/>
    </source>
</evidence>
<dbReference type="Proteomes" id="UP000201838">
    <property type="component" value="Unassembled WGS sequence"/>
</dbReference>
<name>A0A238IW36_9RHOB</name>
<dbReference type="InterPro" id="IPR023346">
    <property type="entry name" value="Lysozyme-like_dom_sf"/>
</dbReference>
<feature type="chain" id="PRO_5012082392" evidence="3">
    <location>
        <begin position="27"/>
        <end position="292"/>
    </location>
</feature>
<keyword evidence="6" id="KW-1185">Reference proteome</keyword>
<feature type="signal peptide" evidence="3">
    <location>
        <begin position="1"/>
        <end position="26"/>
    </location>
</feature>
<evidence type="ECO:0000259" key="4">
    <source>
        <dbReference type="Pfam" id="PF01464"/>
    </source>
</evidence>
<comment type="similarity">
    <text evidence="1">Belongs to the transglycosylase Slt family.</text>
</comment>
<accession>A0A238IW36</accession>
<evidence type="ECO:0000256" key="2">
    <source>
        <dbReference type="ARBA" id="ARBA00009387"/>
    </source>
</evidence>
<evidence type="ECO:0000256" key="1">
    <source>
        <dbReference type="ARBA" id="ARBA00007734"/>
    </source>
</evidence>
<comment type="similarity">
    <text evidence="2">Belongs to the virb1 family.</text>
</comment>
<proteinExistence type="inferred from homology"/>
<dbReference type="Pfam" id="PF01464">
    <property type="entry name" value="SLT"/>
    <property type="match status" value="1"/>
</dbReference>
<dbReference type="GO" id="GO:0016829">
    <property type="term" value="F:lyase activity"/>
    <property type="evidence" value="ECO:0007669"/>
    <property type="project" value="UniProtKB-KW"/>
</dbReference>
<dbReference type="EC" id="4.2.2.-" evidence="5"/>
<dbReference type="InterPro" id="IPR008258">
    <property type="entry name" value="Transglycosylase_SLT_dom_1"/>
</dbReference>
<dbReference type="AlphaFoldDB" id="A0A238IW36"/>
<dbReference type="OrthoDB" id="9815002at2"/>
<evidence type="ECO:0000313" key="5">
    <source>
        <dbReference type="EMBL" id="SMX22708.1"/>
    </source>
</evidence>
<dbReference type="SUPFAM" id="SSF53955">
    <property type="entry name" value="Lysozyme-like"/>
    <property type="match status" value="1"/>
</dbReference>
<keyword evidence="5" id="KW-0456">Lyase</keyword>
<feature type="domain" description="Transglycosylase SLT" evidence="4">
    <location>
        <begin position="156"/>
        <end position="246"/>
    </location>
</feature>
<organism evidence="5 6">
    <name type="scientific">Boseongicola aestuarii</name>
    <dbReference type="NCBI Taxonomy" id="1470561"/>
    <lineage>
        <taxon>Bacteria</taxon>
        <taxon>Pseudomonadati</taxon>
        <taxon>Pseudomonadota</taxon>
        <taxon>Alphaproteobacteria</taxon>
        <taxon>Rhodobacterales</taxon>
        <taxon>Paracoccaceae</taxon>
        <taxon>Boseongicola</taxon>
    </lineage>
</organism>